<gene>
    <name evidence="1" type="ORF">HHI36_017863</name>
</gene>
<protein>
    <submittedName>
        <fullName evidence="1">Uncharacterized protein</fullName>
    </submittedName>
</protein>
<proteinExistence type="predicted"/>
<dbReference type="EMBL" id="JABFTP020000124">
    <property type="protein sequence ID" value="KAL3280374.1"/>
    <property type="molecule type" value="Genomic_DNA"/>
</dbReference>
<keyword evidence="2" id="KW-1185">Reference proteome</keyword>
<comment type="caution">
    <text evidence="1">The sequence shown here is derived from an EMBL/GenBank/DDBJ whole genome shotgun (WGS) entry which is preliminary data.</text>
</comment>
<accession>A0ABD2NP16</accession>
<reference evidence="1 2" key="1">
    <citation type="journal article" date="2021" name="BMC Biol.">
        <title>Horizontally acquired antibacterial genes associated with adaptive radiation of ladybird beetles.</title>
        <authorList>
            <person name="Li H.S."/>
            <person name="Tang X.F."/>
            <person name="Huang Y.H."/>
            <person name="Xu Z.Y."/>
            <person name="Chen M.L."/>
            <person name="Du X.Y."/>
            <person name="Qiu B.Y."/>
            <person name="Chen P.T."/>
            <person name="Zhang W."/>
            <person name="Slipinski A."/>
            <person name="Escalona H.E."/>
            <person name="Waterhouse R.M."/>
            <person name="Zwick A."/>
            <person name="Pang H."/>
        </authorList>
    </citation>
    <scope>NUCLEOTIDE SEQUENCE [LARGE SCALE GENOMIC DNA]</scope>
    <source>
        <strain evidence="1">SYSU2018</strain>
    </source>
</reference>
<evidence type="ECO:0000313" key="1">
    <source>
        <dbReference type="EMBL" id="KAL3280374.1"/>
    </source>
</evidence>
<sequence length="133" mass="15211">MEKCQSYNILSPASAPINIDCWAYIHVNLTYDDTFRAPVEFGRIANGLIRYLKLSEIRECLKSRKESHLSNEEDVRHTLDAIENGMRQRQASEQFGVLKATLQFRSWDKVHGEVVLGPKPILIVEVADRLKIG</sequence>
<organism evidence="1 2">
    <name type="scientific">Cryptolaemus montrouzieri</name>
    <dbReference type="NCBI Taxonomy" id="559131"/>
    <lineage>
        <taxon>Eukaryota</taxon>
        <taxon>Metazoa</taxon>
        <taxon>Ecdysozoa</taxon>
        <taxon>Arthropoda</taxon>
        <taxon>Hexapoda</taxon>
        <taxon>Insecta</taxon>
        <taxon>Pterygota</taxon>
        <taxon>Neoptera</taxon>
        <taxon>Endopterygota</taxon>
        <taxon>Coleoptera</taxon>
        <taxon>Polyphaga</taxon>
        <taxon>Cucujiformia</taxon>
        <taxon>Coccinelloidea</taxon>
        <taxon>Coccinellidae</taxon>
        <taxon>Scymninae</taxon>
        <taxon>Scymnini</taxon>
        <taxon>Cryptolaemus</taxon>
    </lineage>
</organism>
<name>A0ABD2NP16_9CUCU</name>
<dbReference type="AlphaFoldDB" id="A0ABD2NP16"/>
<evidence type="ECO:0000313" key="2">
    <source>
        <dbReference type="Proteomes" id="UP001516400"/>
    </source>
</evidence>
<dbReference type="Proteomes" id="UP001516400">
    <property type="component" value="Unassembled WGS sequence"/>
</dbReference>